<comment type="caution">
    <text evidence="1">The sequence shown here is derived from an EMBL/GenBank/DDBJ whole genome shotgun (WGS) entry which is preliminary data.</text>
</comment>
<dbReference type="EMBL" id="BDIP01007263">
    <property type="protein sequence ID" value="GCA64451.1"/>
    <property type="molecule type" value="Genomic_DNA"/>
</dbReference>
<proteinExistence type="predicted"/>
<organism evidence="1 2">
    <name type="scientific">Kipferlia bialata</name>
    <dbReference type="NCBI Taxonomy" id="797122"/>
    <lineage>
        <taxon>Eukaryota</taxon>
        <taxon>Metamonada</taxon>
        <taxon>Carpediemonas-like organisms</taxon>
        <taxon>Kipferlia</taxon>
    </lineage>
</organism>
<accession>A0A391NT33</accession>
<keyword evidence="2" id="KW-1185">Reference proteome</keyword>
<dbReference type="SUPFAM" id="SSF50965">
    <property type="entry name" value="Galactose oxidase, central domain"/>
    <property type="match status" value="1"/>
</dbReference>
<sequence>MVQDSVVVVAGSSQYEDHGEGLPVYSQDNAYMWVLDIETEKWRRVELPRSVVPILQESALFSQKEDFLFYSPTCCGRLSLSGVATYDTSTCTTLREDTGWHTKSVVDIGPYICVFRSQRGADDEYLVGVYIIDPISGDATPCDPLPIPGLVKSACMLNPTTVLVLLLDMNTIRDKLVMLDIDIHVFDRYTDADMV</sequence>
<reference evidence="1 2" key="1">
    <citation type="journal article" date="2018" name="PLoS ONE">
        <title>The draft genome of Kipferlia bialata reveals reductive genome evolution in fornicate parasites.</title>
        <authorList>
            <person name="Tanifuji G."/>
            <person name="Takabayashi S."/>
            <person name="Kume K."/>
            <person name="Takagi M."/>
            <person name="Nakayama T."/>
            <person name="Kamikawa R."/>
            <person name="Inagaki Y."/>
            <person name="Hashimoto T."/>
        </authorList>
    </citation>
    <scope>NUCLEOTIDE SEQUENCE [LARGE SCALE GENOMIC DNA]</scope>
    <source>
        <strain evidence="1">NY0173</strain>
    </source>
</reference>
<evidence type="ECO:0000313" key="1">
    <source>
        <dbReference type="EMBL" id="GCA64451.1"/>
    </source>
</evidence>
<protein>
    <submittedName>
        <fullName evidence="1">Uncharacterized protein</fullName>
    </submittedName>
</protein>
<gene>
    <name evidence="1" type="ORF">KIPB_014300</name>
</gene>
<name>A0A391NT33_9EUKA</name>
<dbReference type="Proteomes" id="UP000265618">
    <property type="component" value="Unassembled WGS sequence"/>
</dbReference>
<dbReference type="InterPro" id="IPR011043">
    <property type="entry name" value="Gal_Oxase/kelch_b-propeller"/>
</dbReference>
<dbReference type="AlphaFoldDB" id="A0A391NT33"/>
<evidence type="ECO:0000313" key="2">
    <source>
        <dbReference type="Proteomes" id="UP000265618"/>
    </source>
</evidence>